<dbReference type="Pfam" id="PF00072">
    <property type="entry name" value="Response_reg"/>
    <property type="match status" value="1"/>
</dbReference>
<protein>
    <submittedName>
        <fullName evidence="6">DNA-binding response regulator</fullName>
    </submittedName>
</protein>
<dbReference type="InterPro" id="IPR016032">
    <property type="entry name" value="Sig_transdc_resp-reg_C-effctor"/>
</dbReference>
<dbReference type="GO" id="GO:0005829">
    <property type="term" value="C:cytosol"/>
    <property type="evidence" value="ECO:0007669"/>
    <property type="project" value="TreeGrafter"/>
</dbReference>
<dbReference type="SUPFAM" id="SSF46894">
    <property type="entry name" value="C-terminal effector domain of the bipartite response regulators"/>
    <property type="match status" value="1"/>
</dbReference>
<keyword evidence="7" id="KW-1185">Reference proteome</keyword>
<dbReference type="Gene3D" id="1.10.10.10">
    <property type="entry name" value="Winged helix-like DNA-binding domain superfamily/Winged helix DNA-binding domain"/>
    <property type="match status" value="1"/>
</dbReference>
<evidence type="ECO:0000256" key="1">
    <source>
        <dbReference type="ARBA" id="ARBA00023125"/>
    </source>
</evidence>
<dbReference type="SMART" id="SM00448">
    <property type="entry name" value="REC"/>
    <property type="match status" value="1"/>
</dbReference>
<dbReference type="Gene3D" id="6.10.250.690">
    <property type="match status" value="1"/>
</dbReference>
<accession>A0A328AVW5</accession>
<evidence type="ECO:0000259" key="5">
    <source>
        <dbReference type="PROSITE" id="PS51755"/>
    </source>
</evidence>
<dbReference type="SMART" id="SM00862">
    <property type="entry name" value="Trans_reg_C"/>
    <property type="match status" value="1"/>
</dbReference>
<dbReference type="RefSeq" id="WP_111456042.1">
    <property type="nucleotide sequence ID" value="NZ_QFYP01000001.1"/>
</dbReference>
<dbReference type="InterPro" id="IPR036388">
    <property type="entry name" value="WH-like_DNA-bd_sf"/>
</dbReference>
<dbReference type="Proteomes" id="UP000249842">
    <property type="component" value="Unassembled WGS sequence"/>
</dbReference>
<dbReference type="GO" id="GO:0032993">
    <property type="term" value="C:protein-DNA complex"/>
    <property type="evidence" value="ECO:0007669"/>
    <property type="project" value="TreeGrafter"/>
</dbReference>
<dbReference type="InterPro" id="IPR039420">
    <property type="entry name" value="WalR-like"/>
</dbReference>
<dbReference type="InterPro" id="IPR001789">
    <property type="entry name" value="Sig_transdc_resp-reg_receiver"/>
</dbReference>
<dbReference type="GO" id="GO:0000156">
    <property type="term" value="F:phosphorelay response regulator activity"/>
    <property type="evidence" value="ECO:0007669"/>
    <property type="project" value="TreeGrafter"/>
</dbReference>
<dbReference type="EMBL" id="QFYP01000001">
    <property type="protein sequence ID" value="RAK58749.1"/>
    <property type="molecule type" value="Genomic_DNA"/>
</dbReference>
<gene>
    <name evidence="6" type="ORF">DJ021_02490</name>
</gene>
<dbReference type="AlphaFoldDB" id="A0A328AVW5"/>
<evidence type="ECO:0000256" key="3">
    <source>
        <dbReference type="PROSITE-ProRule" id="PRU01091"/>
    </source>
</evidence>
<dbReference type="PROSITE" id="PS51755">
    <property type="entry name" value="OMPR_PHOB"/>
    <property type="match status" value="1"/>
</dbReference>
<dbReference type="PANTHER" id="PTHR48111:SF50">
    <property type="entry name" value="KDP OPERON TRANSCRIPTIONAL REGULATORY PROTEIN KDPE"/>
    <property type="match status" value="1"/>
</dbReference>
<dbReference type="CDD" id="cd00383">
    <property type="entry name" value="trans_reg_C"/>
    <property type="match status" value="1"/>
</dbReference>
<dbReference type="Gene3D" id="3.40.50.2300">
    <property type="match status" value="1"/>
</dbReference>
<evidence type="ECO:0000259" key="4">
    <source>
        <dbReference type="PROSITE" id="PS50110"/>
    </source>
</evidence>
<keyword evidence="1 3" id="KW-0238">DNA-binding</keyword>
<dbReference type="SUPFAM" id="SSF52172">
    <property type="entry name" value="CheY-like"/>
    <property type="match status" value="1"/>
</dbReference>
<evidence type="ECO:0000313" key="7">
    <source>
        <dbReference type="Proteomes" id="UP000249842"/>
    </source>
</evidence>
<evidence type="ECO:0000313" key="6">
    <source>
        <dbReference type="EMBL" id="RAK58749.1"/>
    </source>
</evidence>
<feature type="domain" description="OmpR/PhoB-type" evidence="5">
    <location>
        <begin position="132"/>
        <end position="229"/>
    </location>
</feature>
<proteinExistence type="predicted"/>
<feature type="modified residue" description="4-aspartylphosphate" evidence="2">
    <location>
        <position position="58"/>
    </location>
</feature>
<dbReference type="InterPro" id="IPR001867">
    <property type="entry name" value="OmpR/PhoB-type_DNA-bd"/>
</dbReference>
<dbReference type="PANTHER" id="PTHR48111">
    <property type="entry name" value="REGULATOR OF RPOS"/>
    <property type="match status" value="1"/>
</dbReference>
<dbReference type="OrthoDB" id="9802426at2"/>
<reference evidence="7" key="1">
    <citation type="submission" date="2018-05" db="EMBL/GenBank/DDBJ databases">
        <authorList>
            <person name="Li X."/>
        </authorList>
    </citation>
    <scope>NUCLEOTIDE SEQUENCE [LARGE SCALE GENOMIC DNA]</scope>
    <source>
        <strain evidence="7">HKS-05</strain>
    </source>
</reference>
<dbReference type="InterPro" id="IPR011006">
    <property type="entry name" value="CheY-like_superfamily"/>
</dbReference>
<dbReference type="PROSITE" id="PS50110">
    <property type="entry name" value="RESPONSE_REGULATORY"/>
    <property type="match status" value="1"/>
</dbReference>
<dbReference type="GO" id="GO:0000976">
    <property type="term" value="F:transcription cis-regulatory region binding"/>
    <property type="evidence" value="ECO:0007669"/>
    <property type="project" value="TreeGrafter"/>
</dbReference>
<keyword evidence="2" id="KW-0597">Phosphoprotein</keyword>
<comment type="caution">
    <text evidence="6">The sequence shown here is derived from an EMBL/GenBank/DDBJ whole genome shotgun (WGS) entry which is preliminary data.</text>
</comment>
<sequence length="230" mass="24594">MSAAADPATVLVIEDDASLNAALAATLRAAGYRPVTARTAAEGLRWYAHYAPDLVLLDLGLPDRDGLTVIAELRAKGTTPIVVLSARDAEAMKVEALDLGADDYVQKPFGVEELLARLRAGLRHGVQARGSAPRLRTGDLEIDLGLRLVTKAGQPLKLSPKAYDLLSELAVNLGRTVGHKELLRTVWGSEAADIQYLRVYVGQLRQKLGDVDGAPLLVSEPGVGYRLAQI</sequence>
<feature type="domain" description="Response regulatory" evidence="4">
    <location>
        <begin position="9"/>
        <end position="122"/>
    </location>
</feature>
<name>A0A328AVW5_9CAUL</name>
<dbReference type="Pfam" id="PF00486">
    <property type="entry name" value="Trans_reg_C"/>
    <property type="match status" value="1"/>
</dbReference>
<evidence type="ECO:0000256" key="2">
    <source>
        <dbReference type="PROSITE-ProRule" id="PRU00169"/>
    </source>
</evidence>
<organism evidence="6 7">
    <name type="scientific">Phenylobacterium hankyongense</name>
    <dbReference type="NCBI Taxonomy" id="1813876"/>
    <lineage>
        <taxon>Bacteria</taxon>
        <taxon>Pseudomonadati</taxon>
        <taxon>Pseudomonadota</taxon>
        <taxon>Alphaproteobacteria</taxon>
        <taxon>Caulobacterales</taxon>
        <taxon>Caulobacteraceae</taxon>
        <taxon>Phenylobacterium</taxon>
    </lineage>
</organism>
<feature type="DNA-binding region" description="OmpR/PhoB-type" evidence="3">
    <location>
        <begin position="132"/>
        <end position="229"/>
    </location>
</feature>
<dbReference type="GO" id="GO:0006355">
    <property type="term" value="P:regulation of DNA-templated transcription"/>
    <property type="evidence" value="ECO:0007669"/>
    <property type="project" value="InterPro"/>
</dbReference>